<feature type="domain" description="Helicase C-terminal" evidence="6">
    <location>
        <begin position="168"/>
        <end position="336"/>
    </location>
</feature>
<evidence type="ECO:0000256" key="3">
    <source>
        <dbReference type="ARBA" id="ARBA00022806"/>
    </source>
</evidence>
<dbReference type="SMART" id="SM00490">
    <property type="entry name" value="HELICc"/>
    <property type="match status" value="1"/>
</dbReference>
<dbReference type="PATRIC" id="fig|1420583.3.peg.2455"/>
<evidence type="ECO:0000313" key="7">
    <source>
        <dbReference type="EMBL" id="KMS55699.1"/>
    </source>
</evidence>
<evidence type="ECO:0000256" key="2">
    <source>
        <dbReference type="ARBA" id="ARBA00022801"/>
    </source>
</evidence>
<protein>
    <submittedName>
        <fullName evidence="7">Helicase</fullName>
    </submittedName>
</protein>
<keyword evidence="3 7" id="KW-0347">Helicase</keyword>
<feature type="region of interest" description="Disordered" evidence="5">
    <location>
        <begin position="854"/>
        <end position="943"/>
    </location>
</feature>
<accession>A0A0J7XVR7</accession>
<keyword evidence="1" id="KW-0547">Nucleotide-binding</keyword>
<dbReference type="STRING" id="1420583.V473_13240"/>
<dbReference type="PANTHER" id="PTHR12131:SF1">
    <property type="entry name" value="ATP-DEPENDENT RNA HELICASE SUPV3L1, MITOCHONDRIAL-RELATED"/>
    <property type="match status" value="1"/>
</dbReference>
<evidence type="ECO:0000256" key="5">
    <source>
        <dbReference type="SAM" id="MobiDB-lite"/>
    </source>
</evidence>
<evidence type="ECO:0000259" key="6">
    <source>
        <dbReference type="PROSITE" id="PS51194"/>
    </source>
</evidence>
<dbReference type="InterPro" id="IPR001650">
    <property type="entry name" value="Helicase_C-like"/>
</dbReference>
<dbReference type="GO" id="GO:0004386">
    <property type="term" value="F:helicase activity"/>
    <property type="evidence" value="ECO:0007669"/>
    <property type="project" value="UniProtKB-KW"/>
</dbReference>
<dbReference type="SUPFAM" id="SSF52540">
    <property type="entry name" value="P-loop containing nucleoside triphosphate hydrolases"/>
    <property type="match status" value="2"/>
</dbReference>
<comment type="caution">
    <text evidence="7">The sequence shown here is derived from an EMBL/GenBank/DDBJ whole genome shotgun (WGS) entry which is preliminary data.</text>
</comment>
<dbReference type="Proteomes" id="UP000052232">
    <property type="component" value="Unassembled WGS sequence"/>
</dbReference>
<organism evidence="7 8">
    <name type="scientific">Sphingobium cupriresistens LL01</name>
    <dbReference type="NCBI Taxonomy" id="1420583"/>
    <lineage>
        <taxon>Bacteria</taxon>
        <taxon>Pseudomonadati</taxon>
        <taxon>Pseudomonadota</taxon>
        <taxon>Alphaproteobacteria</taxon>
        <taxon>Sphingomonadales</taxon>
        <taxon>Sphingomonadaceae</taxon>
        <taxon>Sphingobium</taxon>
    </lineage>
</organism>
<feature type="compositionally biased region" description="Basic and acidic residues" evidence="5">
    <location>
        <begin position="864"/>
        <end position="882"/>
    </location>
</feature>
<dbReference type="Pfam" id="PF00271">
    <property type="entry name" value="Helicase_C"/>
    <property type="match status" value="1"/>
</dbReference>
<proteinExistence type="predicted"/>
<gene>
    <name evidence="7" type="ORF">V473_13240</name>
</gene>
<dbReference type="GO" id="GO:0016787">
    <property type="term" value="F:hydrolase activity"/>
    <property type="evidence" value="ECO:0007669"/>
    <property type="project" value="UniProtKB-KW"/>
</dbReference>
<evidence type="ECO:0000313" key="8">
    <source>
        <dbReference type="Proteomes" id="UP000052232"/>
    </source>
</evidence>
<dbReference type="AlphaFoldDB" id="A0A0J7XVR7"/>
<dbReference type="GO" id="GO:0005524">
    <property type="term" value="F:ATP binding"/>
    <property type="evidence" value="ECO:0007669"/>
    <property type="project" value="UniProtKB-KW"/>
</dbReference>
<dbReference type="InterPro" id="IPR050699">
    <property type="entry name" value="RNA-DNA_Helicase"/>
</dbReference>
<evidence type="ECO:0000256" key="1">
    <source>
        <dbReference type="ARBA" id="ARBA00022741"/>
    </source>
</evidence>
<name>A0A0J7XVR7_9SPHN</name>
<feature type="compositionally biased region" description="Gly residues" evidence="5">
    <location>
        <begin position="894"/>
        <end position="906"/>
    </location>
</feature>
<feature type="compositionally biased region" description="Basic and acidic residues" evidence="5">
    <location>
        <begin position="907"/>
        <end position="916"/>
    </location>
</feature>
<dbReference type="PROSITE" id="PS51194">
    <property type="entry name" value="HELICASE_CTER"/>
    <property type="match status" value="1"/>
</dbReference>
<dbReference type="InterPro" id="IPR027417">
    <property type="entry name" value="P-loop_NTPase"/>
</dbReference>
<sequence>MAQFARSPITAVLGPTNTGKTHLAVERMCGHSSGMMGFPLRLLAREVYDRVVAIKGPEQVALITGEEKIVPPQARYFLCTAESMPIDIGLQAGGAPNGLKDYAFVALDEAQLGADPERGHIFTDRLLRARGREETMILGSASIARVVKSLVPDIDIIGRPRFSTLSYAGAKKLSRLPKRSAIVAFSAEEVYAVAEMLRRFRGGAAVVMGALSPRTRNAQVQMFLNGDVDYLVATDAIGMGLNLDVAHVAFASLRKFDGHRTRRLTVSEMAQIAGRAGRHHKDGTFGSLGGEEGDAAFTPEEIEAIEAHRFPPIEQLFWRDGTPRTDRLDLLIADLEERPDRPELRAAPQAVDLAVLKRLAEDPLVIERVRTKHQVERLWAASSLPDFQKLGADHHARVVNRIWRFLSEESLGSGGGYIPRDWFAQNLARLDSVQGDIDTLSGRIAAARTWSYIAHRPDWLEYPAEMAERTRALEEKLSDALHAALTQRFVDRRTSVLLRDIGQNASNLPVVVDPDGSVCVDGETIGKLDGFRFSVDPATRHQDRKMLLAAAERRLGKVLRVKADELMGAADTDFALMDEAGQAPRIAWGETPVATLLAGPSLLAPEIRLDRAILDLDQDVQKQVATRLAAWFDAQKQKHLLPLVKMNDCALDPEVPAVVRAVFAQLGDAGGVIARIDLDSALGHLDKDQRHLLRKAGIDIGVLDIYHPGLLKPGAARWRSALMAVRIGKPCLPLPGPGLTLIPAGEKFEQMGARIAGFRGFGEQMLRIDMAERMARTAHEAIARNEAFTHVSPQIVSLGLSEPSFLQLMRLAGFRPVEAPAPAPVAVTEGVEAVEGAEPTKGAEGAEAPVVNAANWVFKGRQKPRPERGQQARGPRRADKQGDGQPSEGKRGGGKPAGGKSGGAKSGGERQQRDRAGAPAHRSSPAPVNNAFAGLADLLGRND</sequence>
<dbReference type="Pfam" id="PF22527">
    <property type="entry name" value="DEXQc_Suv3"/>
    <property type="match status" value="1"/>
</dbReference>
<keyword evidence="2" id="KW-0378">Hydrolase</keyword>
<dbReference type="InterPro" id="IPR055206">
    <property type="entry name" value="DEXQc_SUV3"/>
</dbReference>
<dbReference type="RefSeq" id="WP_066604168.1">
    <property type="nucleotide sequence ID" value="NZ_KQ130434.1"/>
</dbReference>
<dbReference type="EMBL" id="JACT01000002">
    <property type="protein sequence ID" value="KMS55699.1"/>
    <property type="molecule type" value="Genomic_DNA"/>
</dbReference>
<evidence type="ECO:0000256" key="4">
    <source>
        <dbReference type="ARBA" id="ARBA00022840"/>
    </source>
</evidence>
<keyword evidence="4" id="KW-0067">ATP-binding</keyword>
<reference evidence="7 8" key="1">
    <citation type="journal article" date="2015" name="G3 (Bethesda)">
        <title>Insights into Ongoing Evolution of the Hexachlorocyclohexane Catabolic Pathway from Comparative Genomics of Ten Sphingomonadaceae Strains.</title>
        <authorList>
            <person name="Pearce S.L."/>
            <person name="Oakeshott J.G."/>
            <person name="Pandey G."/>
        </authorList>
    </citation>
    <scope>NUCLEOTIDE SEQUENCE [LARGE SCALE GENOMIC DNA]</scope>
    <source>
        <strain evidence="7 8">LL01</strain>
    </source>
</reference>
<dbReference type="Gene3D" id="3.40.50.300">
    <property type="entry name" value="P-loop containing nucleotide triphosphate hydrolases"/>
    <property type="match status" value="2"/>
</dbReference>
<dbReference type="PANTHER" id="PTHR12131">
    <property type="entry name" value="ATP-DEPENDENT RNA AND DNA HELICASE"/>
    <property type="match status" value="1"/>
</dbReference>
<keyword evidence="8" id="KW-1185">Reference proteome</keyword>